<keyword evidence="1" id="KW-1133">Transmembrane helix</keyword>
<reference evidence="4 5" key="1">
    <citation type="submission" date="2018-08" db="EMBL/GenBank/DDBJ databases">
        <title>A genome reference for cultivated species of the human gut microbiota.</title>
        <authorList>
            <person name="Zou Y."/>
            <person name="Xue W."/>
            <person name="Luo G."/>
        </authorList>
    </citation>
    <scope>NUCLEOTIDE SEQUENCE [LARGE SCALE GENOMIC DNA]</scope>
    <source>
        <strain evidence="3 5">AM09-9</strain>
        <strain evidence="2 4">TF11-7</strain>
    </source>
</reference>
<feature type="transmembrane region" description="Helical" evidence="1">
    <location>
        <begin position="87"/>
        <end position="106"/>
    </location>
</feature>
<comment type="caution">
    <text evidence="2">The sequence shown here is derived from an EMBL/GenBank/DDBJ whole genome shotgun (WGS) entry which is preliminary data.</text>
</comment>
<proteinExistence type="predicted"/>
<dbReference type="Proteomes" id="UP000260793">
    <property type="component" value="Unassembled WGS sequence"/>
</dbReference>
<protein>
    <submittedName>
        <fullName evidence="2">Sigma-E processing peptidase SpoIIGA</fullName>
    </submittedName>
</protein>
<dbReference type="GO" id="GO:0004190">
    <property type="term" value="F:aspartic-type endopeptidase activity"/>
    <property type="evidence" value="ECO:0007669"/>
    <property type="project" value="InterPro"/>
</dbReference>
<dbReference type="Proteomes" id="UP000285832">
    <property type="component" value="Unassembled WGS sequence"/>
</dbReference>
<name>A0A3E4LZU3_9FIRM</name>
<feature type="transmembrane region" description="Helical" evidence="1">
    <location>
        <begin position="112"/>
        <end position="130"/>
    </location>
</feature>
<dbReference type="InterPro" id="IPR005081">
    <property type="entry name" value="SpoIIGA"/>
</dbReference>
<evidence type="ECO:0000313" key="4">
    <source>
        <dbReference type="Proteomes" id="UP000260793"/>
    </source>
</evidence>
<dbReference type="AlphaFoldDB" id="A0A3E4LZU3"/>
<dbReference type="GO" id="GO:0006508">
    <property type="term" value="P:proteolysis"/>
    <property type="evidence" value="ECO:0007669"/>
    <property type="project" value="InterPro"/>
</dbReference>
<gene>
    <name evidence="3" type="ORF">DW116_01090</name>
    <name evidence="2" type="ORF">DXD17_00445</name>
</gene>
<feature type="transmembrane region" description="Helical" evidence="1">
    <location>
        <begin position="137"/>
        <end position="157"/>
    </location>
</feature>
<organism evidence="2 4">
    <name type="scientific">[Ruminococcus] lactaris</name>
    <dbReference type="NCBI Taxonomy" id="46228"/>
    <lineage>
        <taxon>Bacteria</taxon>
        <taxon>Bacillati</taxon>
        <taxon>Bacillota</taxon>
        <taxon>Clostridia</taxon>
        <taxon>Lachnospirales</taxon>
        <taxon>Lachnospiraceae</taxon>
        <taxon>Mediterraneibacter</taxon>
    </lineage>
</organism>
<dbReference type="GO" id="GO:0030436">
    <property type="term" value="P:asexual sporulation"/>
    <property type="evidence" value="ECO:0007669"/>
    <property type="project" value="InterPro"/>
</dbReference>
<dbReference type="EMBL" id="QRMI01000002">
    <property type="protein sequence ID" value="RHJ64068.1"/>
    <property type="molecule type" value="Genomic_DNA"/>
</dbReference>
<dbReference type="EMBL" id="QSQN01000001">
    <property type="protein sequence ID" value="RGK43001.1"/>
    <property type="molecule type" value="Genomic_DNA"/>
</dbReference>
<evidence type="ECO:0000313" key="3">
    <source>
        <dbReference type="EMBL" id="RHJ64068.1"/>
    </source>
</evidence>
<keyword evidence="1" id="KW-0812">Transmembrane</keyword>
<feature type="transmembrane region" description="Helical" evidence="1">
    <location>
        <begin position="20"/>
        <end position="42"/>
    </location>
</feature>
<evidence type="ECO:0000313" key="2">
    <source>
        <dbReference type="EMBL" id="RGK43001.1"/>
    </source>
</evidence>
<feature type="transmembrane region" description="Helical" evidence="1">
    <location>
        <begin position="163"/>
        <end position="185"/>
    </location>
</feature>
<evidence type="ECO:0000313" key="5">
    <source>
        <dbReference type="Proteomes" id="UP000285832"/>
    </source>
</evidence>
<keyword evidence="1" id="KW-0472">Membrane</keyword>
<evidence type="ECO:0000256" key="1">
    <source>
        <dbReference type="SAM" id="Phobius"/>
    </source>
</evidence>
<dbReference type="Pfam" id="PF03419">
    <property type="entry name" value="Peptidase_U4"/>
    <property type="match status" value="1"/>
</dbReference>
<feature type="transmembrane region" description="Helical" evidence="1">
    <location>
        <begin position="54"/>
        <end position="75"/>
    </location>
</feature>
<accession>A0A3E4LZU3</accession>
<sequence length="318" mass="36737">MQFTECRNNGLLSRMLSKYILIFLSVSDKLLLWCRHIMSHAYKGEGRWNMHYELYIDLLFLENFMMDSLLLLVLNRVLKCKSNWQRIFLGGGLGSGMMCLGIVVGIPGVFQLIFFHGIVSSCMLITGLRIRTKAQFIKAYILLYLCAVFMGGMMTAFRPYLRYISLFYGTAVGTAFLFVKCWKLLRKISGKEQVRCEVTLYLNERKMSVMALMDTGNLLCDPVSGDPVSILDHEFYEKFREQQQKEGSVLRDTEPKMRYIPYQSISGTGVIKIFRIEKMCVSMDGEKWIEKPLIGISEGTISEKQEYQLILNHDYLNI</sequence>